<dbReference type="Proteomes" id="UP000695022">
    <property type="component" value="Unplaced"/>
</dbReference>
<keyword evidence="4 10" id="KW-0812">Transmembrane</keyword>
<name>A0ABM1EPT3_PRICU</name>
<dbReference type="Pfam" id="PF01392">
    <property type="entry name" value="Fz"/>
    <property type="match status" value="1"/>
</dbReference>
<keyword evidence="3" id="KW-0217">Developmental protein</keyword>
<feature type="chain" id="PRO_5045906122" evidence="11">
    <location>
        <begin position="23"/>
        <end position="594"/>
    </location>
</feature>
<feature type="transmembrane region" description="Helical" evidence="10">
    <location>
        <begin position="244"/>
        <end position="266"/>
    </location>
</feature>
<gene>
    <name evidence="15" type="primary">LOC106814401</name>
</gene>
<reference evidence="15" key="1">
    <citation type="submission" date="2025-08" db="UniProtKB">
        <authorList>
            <consortium name="RefSeq"/>
        </authorList>
    </citation>
    <scope>IDENTIFICATION</scope>
</reference>
<evidence type="ECO:0000259" key="13">
    <source>
        <dbReference type="PROSITE" id="PS50261"/>
    </source>
</evidence>
<evidence type="ECO:0000256" key="10">
    <source>
        <dbReference type="SAM" id="Phobius"/>
    </source>
</evidence>
<feature type="disulfide bond" evidence="9">
    <location>
        <begin position="76"/>
        <end position="114"/>
    </location>
</feature>
<dbReference type="SMART" id="SM00063">
    <property type="entry name" value="FRI"/>
    <property type="match status" value="1"/>
</dbReference>
<dbReference type="PRINTS" id="PR00489">
    <property type="entry name" value="FRIZZLED"/>
</dbReference>
<feature type="transmembrane region" description="Helical" evidence="10">
    <location>
        <begin position="278"/>
        <end position="298"/>
    </location>
</feature>
<dbReference type="Pfam" id="PF01534">
    <property type="entry name" value="Frizzled"/>
    <property type="match status" value="1"/>
</dbReference>
<comment type="caution">
    <text evidence="9">Lacks conserved residue(s) required for the propagation of feature annotation.</text>
</comment>
<dbReference type="InterPro" id="IPR017981">
    <property type="entry name" value="GPCR_2-like_7TM"/>
</dbReference>
<keyword evidence="8" id="KW-0675">Receptor</keyword>
<protein>
    <submittedName>
        <fullName evidence="15">Frizzled-9-like</fullName>
    </submittedName>
</protein>
<keyword evidence="14" id="KW-1185">Reference proteome</keyword>
<dbReference type="Gene3D" id="1.20.1070.10">
    <property type="entry name" value="Rhodopsin 7-helix transmembrane proteins"/>
    <property type="match status" value="1"/>
</dbReference>
<accession>A0ABM1EPT3</accession>
<dbReference type="InterPro" id="IPR015526">
    <property type="entry name" value="Frizzled/SFRP"/>
</dbReference>
<feature type="transmembrane region" description="Helical" evidence="10">
    <location>
        <begin position="517"/>
        <end position="539"/>
    </location>
</feature>
<feature type="disulfide bond" evidence="9">
    <location>
        <begin position="107"/>
        <end position="131"/>
    </location>
</feature>
<dbReference type="PANTHER" id="PTHR11309">
    <property type="entry name" value="FRIZZLED"/>
    <property type="match status" value="1"/>
</dbReference>
<evidence type="ECO:0000256" key="1">
    <source>
        <dbReference type="ARBA" id="ARBA00004141"/>
    </source>
</evidence>
<feature type="disulfide bond" evidence="9">
    <location>
        <begin position="31"/>
        <end position="92"/>
    </location>
</feature>
<evidence type="ECO:0000259" key="12">
    <source>
        <dbReference type="PROSITE" id="PS50038"/>
    </source>
</evidence>
<dbReference type="Gene3D" id="1.10.2000.10">
    <property type="entry name" value="Frizzled cysteine-rich domain"/>
    <property type="match status" value="1"/>
</dbReference>
<feature type="disulfide bond" evidence="9">
    <location>
        <begin position="39"/>
        <end position="85"/>
    </location>
</feature>
<keyword evidence="7 9" id="KW-1015">Disulfide bond</keyword>
<keyword evidence="5 10" id="KW-1133">Transmembrane helix</keyword>
<feature type="transmembrane region" description="Helical" evidence="10">
    <location>
        <begin position="412"/>
        <end position="441"/>
    </location>
</feature>
<dbReference type="PROSITE" id="PS50261">
    <property type="entry name" value="G_PROTEIN_RECEP_F2_4"/>
    <property type="match status" value="1"/>
</dbReference>
<dbReference type="CDD" id="cd15909">
    <property type="entry name" value="7tmF_FZD4_9_10-like"/>
    <property type="match status" value="1"/>
</dbReference>
<dbReference type="InterPro" id="IPR020067">
    <property type="entry name" value="Frizzled_dom"/>
</dbReference>
<feature type="domain" description="FZ" evidence="12">
    <location>
        <begin position="26"/>
        <end position="144"/>
    </location>
</feature>
<feature type="domain" description="G-protein coupled receptors family 2 profile 2" evidence="13">
    <location>
        <begin position="242"/>
        <end position="546"/>
    </location>
</feature>
<dbReference type="RefSeq" id="XP_014674204.1">
    <property type="nucleotide sequence ID" value="XM_014818718.1"/>
</dbReference>
<evidence type="ECO:0000256" key="2">
    <source>
        <dbReference type="ARBA" id="ARBA00008077"/>
    </source>
</evidence>
<evidence type="ECO:0000256" key="11">
    <source>
        <dbReference type="SAM" id="SignalP"/>
    </source>
</evidence>
<dbReference type="PANTHER" id="PTHR11309:SF99">
    <property type="entry name" value="FRIZZLED-4"/>
    <property type="match status" value="1"/>
</dbReference>
<evidence type="ECO:0000313" key="15">
    <source>
        <dbReference type="RefSeq" id="XP_014674204.1"/>
    </source>
</evidence>
<feature type="transmembrane region" description="Helical" evidence="10">
    <location>
        <begin position="462"/>
        <end position="486"/>
    </location>
</feature>
<dbReference type="GeneID" id="106814401"/>
<keyword evidence="11" id="KW-0732">Signal</keyword>
<dbReference type="InterPro" id="IPR000539">
    <property type="entry name" value="Frizzled/Smoothened_7TM"/>
</dbReference>
<feature type="transmembrane region" description="Helical" evidence="10">
    <location>
        <begin position="330"/>
        <end position="358"/>
    </location>
</feature>
<keyword evidence="6 10" id="KW-0472">Membrane</keyword>
<organism evidence="14 15">
    <name type="scientific">Priapulus caudatus</name>
    <name type="common">Priapulid worm</name>
    <dbReference type="NCBI Taxonomy" id="37621"/>
    <lineage>
        <taxon>Eukaryota</taxon>
        <taxon>Metazoa</taxon>
        <taxon>Ecdysozoa</taxon>
        <taxon>Scalidophora</taxon>
        <taxon>Priapulida</taxon>
        <taxon>Priapulimorpha</taxon>
        <taxon>Priapulimorphida</taxon>
        <taxon>Priapulidae</taxon>
        <taxon>Priapulus</taxon>
    </lineage>
</organism>
<evidence type="ECO:0000256" key="4">
    <source>
        <dbReference type="ARBA" id="ARBA00022692"/>
    </source>
</evidence>
<comment type="subcellular location">
    <subcellularLocation>
        <location evidence="1">Membrane</location>
        <topology evidence="1">Multi-pass membrane protein</topology>
    </subcellularLocation>
</comment>
<evidence type="ECO:0000256" key="3">
    <source>
        <dbReference type="ARBA" id="ARBA00022473"/>
    </source>
</evidence>
<evidence type="ECO:0000256" key="6">
    <source>
        <dbReference type="ARBA" id="ARBA00023136"/>
    </source>
</evidence>
<dbReference type="SMART" id="SM01330">
    <property type="entry name" value="Frizzled"/>
    <property type="match status" value="1"/>
</dbReference>
<dbReference type="PROSITE" id="PS50038">
    <property type="entry name" value="FZ"/>
    <property type="match status" value="1"/>
</dbReference>
<evidence type="ECO:0000256" key="7">
    <source>
        <dbReference type="ARBA" id="ARBA00023157"/>
    </source>
</evidence>
<dbReference type="InterPro" id="IPR036790">
    <property type="entry name" value="Frizzled_dom_sf"/>
</dbReference>
<evidence type="ECO:0000256" key="5">
    <source>
        <dbReference type="ARBA" id="ARBA00022989"/>
    </source>
</evidence>
<proteinExistence type="inferred from homology"/>
<sequence length="594" mass="67591">MAGARLLLVLLSALLWSGPAGALDSTKKSRCERIRIPMCENMPYNMTRMPNLMGHTDQEEAAIQVHEFVTLVEIGCSRHLKFFLCSLYAPMCTEQVDIPIPACRSMCEEVKAKCLPVLQRFSFPWPPSLNCTRLPEKNGLCMEFPDLPEEHSDTPDRVFDFDKAMDSPDIPFFLYNPSVNSKSALATTRASPQCASDRFVYVNKLKDKRDQLGACSPMCRLPTSKGEARVDVFFRRADKNFVEIWIAVWASFCFVATAFTVLTFWIDMGRFKYPERPIYFLAMCYNIYSVAFLIRLIAGADAISCDTTYTQDKEPVTFLIREGLESTGCIIVFLILYFFGMASSIWWVILTLTWFLAACRKWGHEAIEAMSSYFHLAAWGIPAVKTMVILIMRRVDADEFTAMCFTGNMDAGALLGFVIAPLATYNALGVVFILYGFFALVRIRKTMKRDGTNIDKLEKLMVKIGIFSVMYLVPATCVLGCFVYQYCQLDGWIARALAARCRHDDCSDELEASIPNIAVFMLKICMSLIVGISSGMWVWTSKTWHSWCDFCGRPWRRSGRRKKLTYHQQPAVVQMTTTYRGEKYLAPHQTWSRV</sequence>
<feature type="transmembrane region" description="Helical" evidence="10">
    <location>
        <begin position="370"/>
        <end position="392"/>
    </location>
</feature>
<evidence type="ECO:0000313" key="14">
    <source>
        <dbReference type="Proteomes" id="UP000695022"/>
    </source>
</evidence>
<evidence type="ECO:0000256" key="9">
    <source>
        <dbReference type="PROSITE-ProRule" id="PRU00090"/>
    </source>
</evidence>
<evidence type="ECO:0000256" key="8">
    <source>
        <dbReference type="ARBA" id="ARBA00023170"/>
    </source>
</evidence>
<comment type="similarity">
    <text evidence="2">Belongs to the G-protein coupled receptor Fz/Smo family.</text>
</comment>
<dbReference type="SUPFAM" id="SSF63501">
    <property type="entry name" value="Frizzled cysteine-rich domain"/>
    <property type="match status" value="1"/>
</dbReference>
<feature type="signal peptide" evidence="11">
    <location>
        <begin position="1"/>
        <end position="22"/>
    </location>
</feature>